<evidence type="ECO:0000256" key="4">
    <source>
        <dbReference type="ARBA" id="ARBA00022618"/>
    </source>
</evidence>
<evidence type="ECO:0000256" key="6">
    <source>
        <dbReference type="ARBA" id="ARBA00022960"/>
    </source>
</evidence>
<comment type="caution">
    <text evidence="13">Lacks conserved residue(s) required for the propagation of feature annotation.</text>
</comment>
<feature type="binding site" evidence="13">
    <location>
        <position position="335"/>
    </location>
    <ligand>
        <name>UDP-N-acetyl-alpha-D-glucosamine</name>
        <dbReference type="ChEBI" id="CHEBI:57705"/>
    </ligand>
</feature>
<gene>
    <name evidence="13 16" type="primary">murA</name>
    <name evidence="16" type="ORF">IPN02_09115</name>
</gene>
<dbReference type="NCBIfam" id="TIGR01072">
    <property type="entry name" value="murA"/>
    <property type="match status" value="1"/>
</dbReference>
<dbReference type="GO" id="GO:0008360">
    <property type="term" value="P:regulation of cell shape"/>
    <property type="evidence" value="ECO:0007669"/>
    <property type="project" value="UniProtKB-KW"/>
</dbReference>
<evidence type="ECO:0000256" key="2">
    <source>
        <dbReference type="ARBA" id="ARBA00004752"/>
    </source>
</evidence>
<dbReference type="PANTHER" id="PTHR43783:SF1">
    <property type="entry name" value="UDP-N-ACETYLGLUCOSAMINE 1-CARBOXYVINYLTRANSFERASE"/>
    <property type="match status" value="1"/>
</dbReference>
<comment type="similarity">
    <text evidence="11 13">Belongs to the EPSP synthase family. MurA subfamily.</text>
</comment>
<evidence type="ECO:0000256" key="11">
    <source>
        <dbReference type="ARBA" id="ARBA00038367"/>
    </source>
</evidence>
<dbReference type="InterPro" id="IPR036968">
    <property type="entry name" value="Enolpyruvate_Tfrase_sf"/>
</dbReference>
<keyword evidence="8 13" id="KW-0131">Cell cycle</keyword>
<protein>
    <recommendedName>
        <fullName evidence="13">UDP-N-acetylglucosamine 1-carboxyvinyltransferase</fullName>
        <ecNumber evidence="13">2.5.1.7</ecNumber>
    </recommendedName>
    <alternativeName>
        <fullName evidence="13">Enoylpyruvate transferase</fullName>
    </alternativeName>
    <alternativeName>
        <fullName evidence="13">UDP-N-acetylglucosamine enolpyruvyl transferase</fullName>
        <shortName evidence="13">EPT</shortName>
    </alternativeName>
</protein>
<comment type="function">
    <text evidence="10 13">Cell wall formation. Adds enolpyruvyl to UDP-N-acetylglucosamine.</text>
</comment>
<dbReference type="InterPro" id="IPR001986">
    <property type="entry name" value="Enolpyruvate_Tfrase_dom"/>
</dbReference>
<dbReference type="InterPro" id="IPR013792">
    <property type="entry name" value="RNA3'P_cycl/enolpyr_Trfase_a/b"/>
</dbReference>
<proteinExistence type="inferred from homology"/>
<dbReference type="SUPFAM" id="SSF55205">
    <property type="entry name" value="EPT/RTPC-like"/>
    <property type="match status" value="1"/>
</dbReference>
<evidence type="ECO:0000256" key="7">
    <source>
        <dbReference type="ARBA" id="ARBA00022984"/>
    </source>
</evidence>
<dbReference type="PANTHER" id="PTHR43783">
    <property type="entry name" value="UDP-N-ACETYLGLUCOSAMINE 1-CARBOXYVINYLTRANSFERASE"/>
    <property type="match status" value="1"/>
</dbReference>
<comment type="catalytic activity">
    <reaction evidence="12 13">
        <text>phosphoenolpyruvate + UDP-N-acetyl-alpha-D-glucosamine = UDP-N-acetyl-3-O-(1-carboxyvinyl)-alpha-D-glucosamine + phosphate</text>
        <dbReference type="Rhea" id="RHEA:18681"/>
        <dbReference type="ChEBI" id="CHEBI:43474"/>
        <dbReference type="ChEBI" id="CHEBI:57705"/>
        <dbReference type="ChEBI" id="CHEBI:58702"/>
        <dbReference type="ChEBI" id="CHEBI:68483"/>
        <dbReference type="EC" id="2.5.1.7"/>
    </reaction>
</comment>
<evidence type="ECO:0000256" key="5">
    <source>
        <dbReference type="ARBA" id="ARBA00022679"/>
    </source>
</evidence>
<evidence type="ECO:0000256" key="13">
    <source>
        <dbReference type="HAMAP-Rule" id="MF_00111"/>
    </source>
</evidence>
<evidence type="ECO:0000256" key="14">
    <source>
        <dbReference type="SAM" id="MobiDB-lite"/>
    </source>
</evidence>
<keyword evidence="9 13" id="KW-0961">Cell wall biogenesis/degradation</keyword>
<dbReference type="NCBIfam" id="NF006873">
    <property type="entry name" value="PRK09369.1"/>
    <property type="match status" value="1"/>
</dbReference>
<dbReference type="InterPro" id="IPR005750">
    <property type="entry name" value="UDP_GlcNAc_COvinyl_MurA"/>
</dbReference>
<keyword evidence="5 13" id="KW-0808">Transferase</keyword>
<feature type="active site" description="Proton donor" evidence="13">
    <location>
        <position position="147"/>
    </location>
</feature>
<feature type="binding site" evidence="13">
    <location>
        <begin position="53"/>
        <end position="54"/>
    </location>
    <ligand>
        <name>phosphoenolpyruvate</name>
        <dbReference type="ChEBI" id="CHEBI:58702"/>
    </ligand>
</feature>
<comment type="subcellular location">
    <subcellularLocation>
        <location evidence="1 13">Cytoplasm</location>
    </subcellularLocation>
</comment>
<dbReference type="GO" id="GO:0005737">
    <property type="term" value="C:cytoplasm"/>
    <property type="evidence" value="ECO:0007669"/>
    <property type="project" value="UniProtKB-SubCell"/>
</dbReference>
<evidence type="ECO:0000256" key="8">
    <source>
        <dbReference type="ARBA" id="ARBA00023306"/>
    </source>
</evidence>
<dbReference type="HAMAP" id="MF_00111">
    <property type="entry name" value="MurA"/>
    <property type="match status" value="1"/>
</dbReference>
<dbReference type="CDD" id="cd01555">
    <property type="entry name" value="UdpNAET"/>
    <property type="match status" value="1"/>
</dbReference>
<evidence type="ECO:0000256" key="1">
    <source>
        <dbReference type="ARBA" id="ARBA00004496"/>
    </source>
</evidence>
<dbReference type="InterPro" id="IPR050068">
    <property type="entry name" value="MurA_subfamily"/>
</dbReference>
<keyword evidence="3 13" id="KW-0963">Cytoplasm</keyword>
<feature type="compositionally biased region" description="Polar residues" evidence="14">
    <location>
        <begin position="14"/>
        <end position="24"/>
    </location>
</feature>
<dbReference type="AlphaFoldDB" id="A0A936TCX4"/>
<evidence type="ECO:0000313" key="16">
    <source>
        <dbReference type="EMBL" id="MBK9296981.1"/>
    </source>
</evidence>
<reference evidence="16 17" key="1">
    <citation type="submission" date="2020-10" db="EMBL/GenBank/DDBJ databases">
        <title>Connecting structure to function with the recovery of over 1000 high-quality activated sludge metagenome-assembled genomes encoding full-length rRNA genes using long-read sequencing.</title>
        <authorList>
            <person name="Singleton C.M."/>
            <person name="Petriglieri F."/>
            <person name="Kristensen J.M."/>
            <person name="Kirkegaard R.H."/>
            <person name="Michaelsen T.Y."/>
            <person name="Andersen M.H."/>
            <person name="Karst S.M."/>
            <person name="Dueholm M.S."/>
            <person name="Nielsen P.H."/>
            <person name="Albertsen M."/>
        </authorList>
    </citation>
    <scope>NUCLEOTIDE SEQUENCE [LARGE SCALE GENOMIC DNA]</scope>
    <source>
        <strain evidence="16">Lyne_18-Q3-R50-59_MAXAC.006</strain>
    </source>
</reference>
<evidence type="ECO:0000256" key="9">
    <source>
        <dbReference type="ARBA" id="ARBA00023316"/>
    </source>
</evidence>
<dbReference type="GO" id="GO:0019277">
    <property type="term" value="P:UDP-N-acetylgalactosamine biosynthetic process"/>
    <property type="evidence" value="ECO:0007669"/>
    <property type="project" value="InterPro"/>
</dbReference>
<dbReference type="GO" id="GO:0071555">
    <property type="term" value="P:cell wall organization"/>
    <property type="evidence" value="ECO:0007669"/>
    <property type="project" value="UniProtKB-KW"/>
</dbReference>
<feature type="binding site" evidence="13">
    <location>
        <position position="357"/>
    </location>
    <ligand>
        <name>UDP-N-acetyl-alpha-D-glucosamine</name>
        <dbReference type="ChEBI" id="CHEBI:57705"/>
    </ligand>
</feature>
<keyword evidence="13" id="KW-0670">Pyruvate</keyword>
<dbReference type="GO" id="GO:0008760">
    <property type="term" value="F:UDP-N-acetylglucosamine 1-carboxyvinyltransferase activity"/>
    <property type="evidence" value="ECO:0007669"/>
    <property type="project" value="UniProtKB-UniRule"/>
</dbReference>
<organism evidence="16 17">
    <name type="scientific">Candidatus Neomicrothrix subdominans</name>
    <dbReference type="NCBI Taxonomy" id="2954438"/>
    <lineage>
        <taxon>Bacteria</taxon>
        <taxon>Bacillati</taxon>
        <taxon>Actinomycetota</taxon>
        <taxon>Acidimicrobiia</taxon>
        <taxon>Acidimicrobiales</taxon>
        <taxon>Microthrixaceae</taxon>
        <taxon>Candidatus Neomicrothrix</taxon>
    </lineage>
</organism>
<feature type="modified residue" description="2-(S-cysteinyl)pyruvic acid O-phosphothioketal" evidence="13">
    <location>
        <position position="147"/>
    </location>
</feature>
<dbReference type="Gene3D" id="3.65.10.10">
    <property type="entry name" value="Enolpyruvate transferase domain"/>
    <property type="match status" value="2"/>
</dbReference>
<dbReference type="EC" id="2.5.1.7" evidence="13"/>
<accession>A0A936TCX4</accession>
<comment type="caution">
    <text evidence="16">The sequence shown here is derived from an EMBL/GenBank/DDBJ whole genome shotgun (WGS) entry which is preliminary data.</text>
</comment>
<dbReference type="GO" id="GO:0051301">
    <property type="term" value="P:cell division"/>
    <property type="evidence" value="ECO:0007669"/>
    <property type="project" value="UniProtKB-KW"/>
</dbReference>
<dbReference type="Proteomes" id="UP000727993">
    <property type="component" value="Unassembled WGS sequence"/>
</dbReference>
<evidence type="ECO:0000259" key="15">
    <source>
        <dbReference type="Pfam" id="PF00275"/>
    </source>
</evidence>
<name>A0A936TCX4_9ACTN</name>
<feature type="binding site" evidence="13">
    <location>
        <position position="123"/>
    </location>
    <ligand>
        <name>UDP-N-acetyl-alpha-D-glucosamine</name>
        <dbReference type="ChEBI" id="CHEBI:57705"/>
    </ligand>
</feature>
<evidence type="ECO:0000256" key="10">
    <source>
        <dbReference type="ARBA" id="ARBA00037534"/>
    </source>
</evidence>
<keyword evidence="6 13" id="KW-0133">Cell shape</keyword>
<keyword evidence="7 13" id="KW-0573">Peptidoglycan synthesis</keyword>
<comment type="pathway">
    <text evidence="2 13">Cell wall biogenesis; peptidoglycan biosynthesis.</text>
</comment>
<feature type="domain" description="Enolpyruvate transferase" evidence="15">
    <location>
        <begin position="38"/>
        <end position="452"/>
    </location>
</feature>
<dbReference type="EMBL" id="JADJZA010000006">
    <property type="protein sequence ID" value="MBK9296981.1"/>
    <property type="molecule type" value="Genomic_DNA"/>
</dbReference>
<evidence type="ECO:0000256" key="12">
    <source>
        <dbReference type="ARBA" id="ARBA00047527"/>
    </source>
</evidence>
<evidence type="ECO:0000313" key="17">
    <source>
        <dbReference type="Proteomes" id="UP000727993"/>
    </source>
</evidence>
<dbReference type="Pfam" id="PF00275">
    <property type="entry name" value="EPSP_synthase"/>
    <property type="match status" value="1"/>
</dbReference>
<feature type="region of interest" description="Disordered" evidence="14">
    <location>
        <begin position="1"/>
        <end position="27"/>
    </location>
</feature>
<evidence type="ECO:0000256" key="3">
    <source>
        <dbReference type="ARBA" id="ARBA00022490"/>
    </source>
</evidence>
<keyword evidence="4 13" id="KW-0132">Cell division</keyword>
<sequence>MAITDTDLTPVPQPTQSEPSTPMASTFGAGHAERWRITGGSPVSGEVRSAGAKNAVTKELVATLLTDEPCTFTNVPRIGEIDATLPMLAQLGTKYEWVDDHTLTLHTPEITGQISEEYSGINRIPILFMGPLLNRIGEAEVPLVGGCTIGPRPVDYHVEGLRAMGAEIDISPHRFRATTDRLVGITHRLPYPSVGATENLILAAVTARGTTVIENAAMEPEVVDLVLFLQKMGANIAVDIDRRIMIQGVDRLGGATHRVIEDRIEIASYAVAAVATGGEVEVLGARQEHLLTFLNALRLVGGNFEVHDQGIRFWAEGPLTSHHIETDVHPGFMTDWQQPFVVLLTQADGPSVVHETVYENRFGYTKTLSRMGANISLTSQCLGSRTCRFANRDFSHSAVISGPTPLQPSDLVIPDLRAGFAYVLAALIAEGTSTLHDIGYLKRGYEDIPGKLGALGITVEELNAADA</sequence>
<dbReference type="GO" id="GO:0009252">
    <property type="term" value="P:peptidoglycan biosynthetic process"/>
    <property type="evidence" value="ECO:0007669"/>
    <property type="project" value="UniProtKB-UniRule"/>
</dbReference>